<feature type="region of interest" description="Disordered" evidence="1">
    <location>
        <begin position="716"/>
        <end position="740"/>
    </location>
</feature>
<dbReference type="EMBL" id="KK100396">
    <property type="protein sequence ID" value="KIZ06249.1"/>
    <property type="molecule type" value="Genomic_DNA"/>
</dbReference>
<dbReference type="PANTHER" id="PTHR12320">
    <property type="entry name" value="PROTEIN PHOSPHATASE 2C"/>
    <property type="match status" value="1"/>
</dbReference>
<feature type="compositionally biased region" description="Gly residues" evidence="1">
    <location>
        <begin position="459"/>
        <end position="470"/>
    </location>
</feature>
<dbReference type="AlphaFoldDB" id="A0A0D2LII3"/>
<keyword evidence="4" id="KW-1185">Reference proteome</keyword>
<dbReference type="RefSeq" id="XP_013905268.1">
    <property type="nucleotide sequence ID" value="XM_014049814.1"/>
</dbReference>
<evidence type="ECO:0000313" key="3">
    <source>
        <dbReference type="EMBL" id="KIZ06249.1"/>
    </source>
</evidence>
<dbReference type="SUPFAM" id="SSF81606">
    <property type="entry name" value="PP2C-like"/>
    <property type="match status" value="1"/>
</dbReference>
<feature type="compositionally biased region" description="Low complexity" evidence="1">
    <location>
        <begin position="579"/>
        <end position="594"/>
    </location>
</feature>
<feature type="compositionally biased region" description="Low complexity" evidence="1">
    <location>
        <begin position="601"/>
        <end position="636"/>
    </location>
</feature>
<protein>
    <recommendedName>
        <fullName evidence="2">PPM-type phosphatase domain-containing protein</fullName>
    </recommendedName>
</protein>
<dbReference type="InterPro" id="IPR001932">
    <property type="entry name" value="PPM-type_phosphatase-like_dom"/>
</dbReference>
<feature type="region of interest" description="Disordered" evidence="1">
    <location>
        <begin position="458"/>
        <end position="530"/>
    </location>
</feature>
<dbReference type="InterPro" id="IPR036457">
    <property type="entry name" value="PPM-type-like_dom_sf"/>
</dbReference>
<accession>A0A0D2LII3</accession>
<proteinExistence type="predicted"/>
<feature type="region of interest" description="Disordered" evidence="1">
    <location>
        <begin position="391"/>
        <end position="412"/>
    </location>
</feature>
<name>A0A0D2LII3_9CHLO</name>
<dbReference type="PROSITE" id="PS51746">
    <property type="entry name" value="PPM_2"/>
    <property type="match status" value="1"/>
</dbReference>
<feature type="region of interest" description="Disordered" evidence="1">
    <location>
        <begin position="565"/>
        <end position="691"/>
    </location>
</feature>
<dbReference type="OrthoDB" id="60843at2759"/>
<dbReference type="Proteomes" id="UP000054498">
    <property type="component" value="Unassembled WGS sequence"/>
</dbReference>
<sequence>MSASEPRDEDNMVDVGMVIHGHPRKACEDTYLMKGGDAGGIVIGVLDGVGGSRIKGSPMSVARYVEALSANVVAALELPCWECEQLRTAVRDGAAKTQLPGASTACVVALGPDYRSASALNLGDSGFVLLRGGADARIVLASTTQQHYWNIEGGAWCGEEVLRSAEAINFDVEPGDLIVLGATEPSADGPGAAETRPQGPSDGGCADASSCESGCTALGRSSSNSSSLSSGSGGGGLGVAAAAAAWPSAQGVAEALAMAAKINSTDPQFVSPFGLVDRAIRRHEKSVTSGNLLQAIGSGKVDDITCLAMLVPHARQGAATASCAAGAVGAVAVGALGGATTWAQDGGGDEAAGSSIVPACARGEQARLAPPLWRQPGVLTWDKLVRCSAAGKPGEQEQRAAEGGEGAEDAEETQWCGEPSASAAAAAEVGSDWGCGWGDTEAQWAAEGWAAAQEQLQWGDGGQGGWGQGDGQAQADGWSRGGWQDERPPGAWTALETSGQGGAEGGQAEAQPNVGQEARPAQEHKQEQEFGLQCQLQQLGQTALPSGNGYQEWQEACVDKGLNVAAEAGQAPGPEQTEEQLQQLQQHQEGQQQQQHKEQQADQQQQQQQERQQADQQQPEAQQTEQQQQEGQQDAQPRQKEQQQEEQHQKQQHPSGEDVESARVDSHNHCSGLEASSGRKGQVPASHGTGAFQVSSGGKECTYNGSGGCSAPASCSVGCEGSKGGPEQQGESVAGAADGRGSISAAEEIASLRLQVASLTHQLNACRRQAEHAGAAVAAMAAAATTAALGVSPCKAAAP</sequence>
<dbReference type="GO" id="GO:0004722">
    <property type="term" value="F:protein serine/threonine phosphatase activity"/>
    <property type="evidence" value="ECO:0007669"/>
    <property type="project" value="TreeGrafter"/>
</dbReference>
<evidence type="ECO:0000313" key="4">
    <source>
        <dbReference type="Proteomes" id="UP000054498"/>
    </source>
</evidence>
<feature type="region of interest" description="Disordered" evidence="1">
    <location>
        <begin position="181"/>
        <end position="206"/>
    </location>
</feature>
<evidence type="ECO:0000256" key="1">
    <source>
        <dbReference type="SAM" id="MobiDB-lite"/>
    </source>
</evidence>
<feature type="compositionally biased region" description="Basic and acidic residues" evidence="1">
    <location>
        <begin position="637"/>
        <end position="649"/>
    </location>
</feature>
<dbReference type="KEGG" id="mng:MNEG_1710"/>
<feature type="domain" description="PPM-type phosphatase" evidence="2">
    <location>
        <begin position="12"/>
        <end position="311"/>
    </location>
</feature>
<dbReference type="InterPro" id="IPR039123">
    <property type="entry name" value="PPTC7"/>
</dbReference>
<reference evidence="3 4" key="1">
    <citation type="journal article" date="2013" name="BMC Genomics">
        <title>Reconstruction of the lipid metabolism for the microalga Monoraphidium neglectum from its genome sequence reveals characteristics suitable for biofuel production.</title>
        <authorList>
            <person name="Bogen C."/>
            <person name="Al-Dilaimi A."/>
            <person name="Albersmeier A."/>
            <person name="Wichmann J."/>
            <person name="Grundmann M."/>
            <person name="Rupp O."/>
            <person name="Lauersen K.J."/>
            <person name="Blifernez-Klassen O."/>
            <person name="Kalinowski J."/>
            <person name="Goesmann A."/>
            <person name="Mussgnug J.H."/>
            <person name="Kruse O."/>
        </authorList>
    </citation>
    <scope>NUCLEOTIDE SEQUENCE [LARGE SCALE GENOMIC DNA]</scope>
    <source>
        <strain evidence="3 4">SAG 48.87</strain>
    </source>
</reference>
<gene>
    <name evidence="3" type="ORF">MNEG_1710</name>
</gene>
<evidence type="ECO:0000259" key="2">
    <source>
        <dbReference type="PROSITE" id="PS51746"/>
    </source>
</evidence>
<dbReference type="Gene3D" id="3.60.40.10">
    <property type="entry name" value="PPM-type phosphatase domain"/>
    <property type="match status" value="1"/>
</dbReference>
<organism evidence="3 4">
    <name type="scientific">Monoraphidium neglectum</name>
    <dbReference type="NCBI Taxonomy" id="145388"/>
    <lineage>
        <taxon>Eukaryota</taxon>
        <taxon>Viridiplantae</taxon>
        <taxon>Chlorophyta</taxon>
        <taxon>core chlorophytes</taxon>
        <taxon>Chlorophyceae</taxon>
        <taxon>CS clade</taxon>
        <taxon>Sphaeropleales</taxon>
        <taxon>Selenastraceae</taxon>
        <taxon>Monoraphidium</taxon>
    </lineage>
</organism>
<dbReference type="GeneID" id="25734588"/>
<dbReference type="PANTHER" id="PTHR12320:SF1">
    <property type="entry name" value="PROTEIN PHOSPHATASE PTC7 HOMOLOG"/>
    <property type="match status" value="1"/>
</dbReference>